<feature type="compositionally biased region" description="Basic and acidic residues" evidence="1">
    <location>
        <begin position="177"/>
        <end position="186"/>
    </location>
</feature>
<keyword evidence="3" id="KW-1185">Reference proteome</keyword>
<feature type="compositionally biased region" description="Pro residues" evidence="1">
    <location>
        <begin position="15"/>
        <end position="25"/>
    </location>
</feature>
<evidence type="ECO:0000256" key="1">
    <source>
        <dbReference type="SAM" id="MobiDB-lite"/>
    </source>
</evidence>
<dbReference type="OrthoDB" id="3796126at2759"/>
<feature type="compositionally biased region" description="Low complexity" evidence="1">
    <location>
        <begin position="107"/>
        <end position="117"/>
    </location>
</feature>
<gene>
    <name evidence="2" type="ORF">N0V83_009874</name>
</gene>
<feature type="region of interest" description="Disordered" evidence="1">
    <location>
        <begin position="1"/>
        <end position="402"/>
    </location>
</feature>
<feature type="compositionally biased region" description="Basic residues" evidence="1">
    <location>
        <begin position="286"/>
        <end position="299"/>
    </location>
</feature>
<feature type="region of interest" description="Disordered" evidence="1">
    <location>
        <begin position="418"/>
        <end position="437"/>
    </location>
</feature>
<dbReference type="EMBL" id="JAPEUY010000019">
    <property type="protein sequence ID" value="KAJ4363578.1"/>
    <property type="molecule type" value="Genomic_DNA"/>
</dbReference>
<evidence type="ECO:0000313" key="3">
    <source>
        <dbReference type="Proteomes" id="UP001140560"/>
    </source>
</evidence>
<feature type="compositionally biased region" description="Polar residues" evidence="1">
    <location>
        <begin position="64"/>
        <end position="93"/>
    </location>
</feature>
<feature type="compositionally biased region" description="Basic and acidic residues" evidence="1">
    <location>
        <begin position="300"/>
        <end position="310"/>
    </location>
</feature>
<dbReference type="AlphaFoldDB" id="A0A9W8Y269"/>
<proteinExistence type="predicted"/>
<accession>A0A9W8Y269</accession>
<feature type="compositionally biased region" description="Polar residues" evidence="1">
    <location>
        <begin position="215"/>
        <end position="229"/>
    </location>
</feature>
<feature type="compositionally biased region" description="Basic and acidic residues" evidence="1">
    <location>
        <begin position="142"/>
        <end position="156"/>
    </location>
</feature>
<feature type="region of interest" description="Disordered" evidence="1">
    <location>
        <begin position="574"/>
        <end position="601"/>
    </location>
</feature>
<feature type="compositionally biased region" description="Gly residues" evidence="1">
    <location>
        <begin position="875"/>
        <end position="884"/>
    </location>
</feature>
<sequence>MSSHHDDQKKKRPPPIKMPPDPLPDSPQARRGGKQQVDARKASGSTQPEPRSASSTHISATSSREQSGSYLPRSQSQVSKSNNSAKTTFSNLMVQARGSPRKSELGSTTNSRHGSTTRSRHSERSHQSAASAQAQLEALDEETSRGKIESQHEQRLFKMTGQLPPTPTIGTTNEDDVYIRTEDLRAQCRAASGEKQAPSDEPLKSPKKKIFGNMQMFNPFNRTANNTPAPTMPSKAAQVLGTSERKPHVIKVRPIKPSQPYRTPTRVPRSDTSKSLPGKAVDPHGYARRHYSGSSRRNRTTGERSGRDSKQSLNAENTPPMPENPSFESVPPPTPPAKDTPPEFKAPPSPLRRALPSEDLRESYEAHVDRNMKLHFPEFALSPSPSKTARPGSARSSPSKFRSYTAEDYTKLIEGEPLQWHYPEEDGSSGQQGSKRNASLANETLEALHLRRSDRTSDGQQYDDPDSRRWSVLPPRFYSPSNRSVRLFTEGETPSKNTDADHLLFSPPSKAKLLHLREDSNNGSIEMIFQGNPDDIDPRSSTGQLLNDRVQNMTASQARDNTRLTTRVMQELQINEPNDGDPQKGSASALGQPEPSSSRLTDMLEGLTPRRAEFSGNFQPNCPSAVPSPLNPMSDPLVHSQAHLIPVGVSTFTPGAPPRTPKTVEDHFFMTNEHLDVVAKTTWDLLEISKAQQSTTIDDKQDQLMGSIGKRIEEVRVQIETANSKTDQASVQTASIHTNLEQLTDFIKQDVMNALVDQNKRTASMETDIKELQKTMQALHKLLEQKFPEPKSTGQQHSATGALPASVSTQSPYHLPTHRSQPSLAGYYGNTPDLSREGQPPMPQMPQMHDNRSAVPPQESHNDLRAAYTNNYGQQWGGRTGYSGRGSKEERPPYSGGNPYNYGNGGQFSNAYAGNYSPYNFSPSPPDQHYAFNQGPAK</sequence>
<organism evidence="2 3">
    <name type="scientific">Neocucurbitaria cava</name>
    <dbReference type="NCBI Taxonomy" id="798079"/>
    <lineage>
        <taxon>Eukaryota</taxon>
        <taxon>Fungi</taxon>
        <taxon>Dikarya</taxon>
        <taxon>Ascomycota</taxon>
        <taxon>Pezizomycotina</taxon>
        <taxon>Dothideomycetes</taxon>
        <taxon>Pleosporomycetidae</taxon>
        <taxon>Pleosporales</taxon>
        <taxon>Pleosporineae</taxon>
        <taxon>Cucurbitariaceae</taxon>
        <taxon>Neocucurbitaria</taxon>
    </lineage>
</organism>
<protein>
    <submittedName>
        <fullName evidence="2">Uncharacterized protein</fullName>
    </submittedName>
</protein>
<feature type="compositionally biased region" description="Basic and acidic residues" evidence="1">
    <location>
        <begin position="355"/>
        <end position="376"/>
    </location>
</feature>
<feature type="compositionally biased region" description="Polar residues" evidence="1">
    <location>
        <begin position="806"/>
        <end position="823"/>
    </location>
</feature>
<name>A0A9W8Y269_9PLEO</name>
<feature type="region of interest" description="Disordered" evidence="1">
    <location>
        <begin position="449"/>
        <end position="475"/>
    </location>
</feature>
<dbReference type="Proteomes" id="UP001140560">
    <property type="component" value="Unassembled WGS sequence"/>
</dbReference>
<reference evidence="2" key="1">
    <citation type="submission" date="2022-10" db="EMBL/GenBank/DDBJ databases">
        <title>Tapping the CABI collections for fungal endophytes: first genome assemblies for Collariella, Neodidymelliopsis, Ascochyta clinopodiicola, Didymella pomorum, Didymosphaeria variabile, Neocosmospora piperis and Neocucurbitaria cava.</title>
        <authorList>
            <person name="Hill R."/>
        </authorList>
    </citation>
    <scope>NUCLEOTIDE SEQUENCE</scope>
    <source>
        <strain evidence="2">IMI 356814</strain>
    </source>
</reference>
<feature type="compositionally biased region" description="Polar residues" evidence="1">
    <location>
        <begin position="428"/>
        <end position="437"/>
    </location>
</feature>
<feature type="compositionally biased region" description="Low complexity" evidence="1">
    <location>
        <begin position="52"/>
        <end position="63"/>
    </location>
</feature>
<feature type="region of interest" description="Disordered" evidence="1">
    <location>
        <begin position="788"/>
        <end position="938"/>
    </location>
</feature>
<feature type="compositionally biased region" description="Pro residues" evidence="1">
    <location>
        <begin position="330"/>
        <end position="350"/>
    </location>
</feature>
<evidence type="ECO:0000313" key="2">
    <source>
        <dbReference type="EMBL" id="KAJ4363578.1"/>
    </source>
</evidence>
<comment type="caution">
    <text evidence="2">The sequence shown here is derived from an EMBL/GenBank/DDBJ whole genome shotgun (WGS) entry which is preliminary data.</text>
</comment>
<feature type="compositionally biased region" description="Low complexity" evidence="1">
    <location>
        <begin position="893"/>
        <end position="902"/>
    </location>
</feature>